<dbReference type="InterPro" id="IPR013751">
    <property type="entry name" value="ACP_syn_III_N"/>
</dbReference>
<dbReference type="Gene3D" id="3.40.47.10">
    <property type="match status" value="1"/>
</dbReference>
<evidence type="ECO:0000259" key="4">
    <source>
        <dbReference type="Pfam" id="PF08545"/>
    </source>
</evidence>
<dbReference type="SUPFAM" id="SSF53901">
    <property type="entry name" value="Thiolase-like"/>
    <property type="match status" value="2"/>
</dbReference>
<accession>L7URM4</accession>
<dbReference type="PANTHER" id="PTHR34069">
    <property type="entry name" value="3-OXOACYL-[ACYL-CARRIER-PROTEIN] SYNTHASE 3"/>
    <property type="match status" value="1"/>
</dbReference>
<gene>
    <name evidence="5" type="ordered locus">MYSTI_08008</name>
</gene>
<proteinExistence type="predicted"/>
<dbReference type="EMBL" id="CP004025">
    <property type="protein sequence ID" value="AGC49274.1"/>
    <property type="molecule type" value="Genomic_DNA"/>
</dbReference>
<dbReference type="Pfam" id="PF08545">
    <property type="entry name" value="ACP_syn_III"/>
    <property type="match status" value="1"/>
</dbReference>
<dbReference type="PANTHER" id="PTHR34069:SF3">
    <property type="entry name" value="ACYL-COA:ACYL-COA ALKYLTRANSFERASE"/>
    <property type="match status" value="1"/>
</dbReference>
<dbReference type="Pfam" id="PF08541">
    <property type="entry name" value="ACP_syn_III_C"/>
    <property type="match status" value="1"/>
</dbReference>
<protein>
    <submittedName>
        <fullName evidence="5">Beta-ketoacyl-acyl carrier protein synthase</fullName>
    </submittedName>
</protein>
<dbReference type="Proteomes" id="UP000011131">
    <property type="component" value="Chromosome"/>
</dbReference>
<evidence type="ECO:0000313" key="5">
    <source>
        <dbReference type="EMBL" id="AGC49274.1"/>
    </source>
</evidence>
<dbReference type="OrthoDB" id="9815506at2"/>
<sequence length="370" mass="39781">MTPNVCVVGAGAFVPSRRVSNARMARAIPGWPAERIEEKLGIRERRFLWDFDESTGRAIPPPEDDGHIYPATNTDMCEVALRKALTGSGVEAGELDALFVVTCTPDAPHFNHDAMALHQRLGLREDAFALVVDDGCGGTTYVLDLVKKMMAGGRFRTVAVVASAFTSPLVNRDVYLDELPAGPGRTKALQGYLSMYVFGDGAGAVVLRSKETGEDGAGILASFSGNAHGDLVIRKGGGVLKLPYQEGRSRPADMAFVVDGFRVARSYPEYMRKCLETVLGARPDLRGAVKRYYFHQPNKRVMDAFVSREGLRSEAVACNVDLYGNTSAAGMLILLAEDLESGRVSLGAGDVVLVAAVGANIHYGAQLIRL</sequence>
<dbReference type="GO" id="GO:0006633">
    <property type="term" value="P:fatty acid biosynthetic process"/>
    <property type="evidence" value="ECO:0007669"/>
    <property type="project" value="InterPro"/>
</dbReference>
<dbReference type="eggNOG" id="COG0332">
    <property type="taxonomic scope" value="Bacteria"/>
</dbReference>
<dbReference type="InterPro" id="IPR016039">
    <property type="entry name" value="Thiolase-like"/>
</dbReference>
<keyword evidence="2" id="KW-0012">Acyltransferase</keyword>
<keyword evidence="6" id="KW-1185">Reference proteome</keyword>
<dbReference type="GO" id="GO:0004315">
    <property type="term" value="F:3-oxoacyl-[acyl-carrier-protein] synthase activity"/>
    <property type="evidence" value="ECO:0007669"/>
    <property type="project" value="InterPro"/>
</dbReference>
<dbReference type="HOGENOM" id="CLU_039592_3_1_7"/>
<dbReference type="RefSeq" id="WP_015353527.1">
    <property type="nucleotide sequence ID" value="NC_020126.1"/>
</dbReference>
<feature type="domain" description="Beta-ketoacyl-[acyl-carrier-protein] synthase III N-terminal" evidence="4">
    <location>
        <begin position="134"/>
        <end position="223"/>
    </location>
</feature>
<evidence type="ECO:0000259" key="3">
    <source>
        <dbReference type="Pfam" id="PF08541"/>
    </source>
</evidence>
<dbReference type="PATRIC" id="fig|1278073.3.peg.8148"/>
<reference evidence="5 6" key="1">
    <citation type="journal article" date="2013" name="Genome Announc.">
        <title>Complete genome sequence of Myxococcus stipitatus strain DSM 14675, a fruiting myxobacterium.</title>
        <authorList>
            <person name="Huntley S."/>
            <person name="Kneip S."/>
            <person name="Treuner-Lange A."/>
            <person name="Sogaard-Andersen L."/>
        </authorList>
    </citation>
    <scope>NUCLEOTIDE SEQUENCE [LARGE SCALE GENOMIC DNA]</scope>
    <source>
        <strain evidence="6">DSM 14675 / JCM 12634 / Mx s8</strain>
    </source>
</reference>
<dbReference type="InterPro" id="IPR013747">
    <property type="entry name" value="ACP_syn_III_C"/>
</dbReference>
<evidence type="ECO:0000256" key="2">
    <source>
        <dbReference type="ARBA" id="ARBA00023315"/>
    </source>
</evidence>
<feature type="domain" description="Beta-ketoacyl-[acyl-carrier-protein] synthase III C-terminal" evidence="3">
    <location>
        <begin position="289"/>
        <end position="369"/>
    </location>
</feature>
<dbReference type="AlphaFoldDB" id="L7URM4"/>
<evidence type="ECO:0000313" key="6">
    <source>
        <dbReference type="Proteomes" id="UP000011131"/>
    </source>
</evidence>
<dbReference type="STRING" id="1278073.MYSTI_08008"/>
<dbReference type="KEGG" id="msd:MYSTI_08008"/>
<organism evidence="5 6">
    <name type="scientific">Myxococcus stipitatus (strain DSM 14675 / JCM 12634 / Mx s8)</name>
    <dbReference type="NCBI Taxonomy" id="1278073"/>
    <lineage>
        <taxon>Bacteria</taxon>
        <taxon>Pseudomonadati</taxon>
        <taxon>Myxococcota</taxon>
        <taxon>Myxococcia</taxon>
        <taxon>Myxococcales</taxon>
        <taxon>Cystobacterineae</taxon>
        <taxon>Myxococcaceae</taxon>
        <taxon>Myxococcus</taxon>
    </lineage>
</organism>
<dbReference type="GO" id="GO:0044550">
    <property type="term" value="P:secondary metabolite biosynthetic process"/>
    <property type="evidence" value="ECO:0007669"/>
    <property type="project" value="TreeGrafter"/>
</dbReference>
<evidence type="ECO:0000256" key="1">
    <source>
        <dbReference type="ARBA" id="ARBA00022679"/>
    </source>
</evidence>
<name>L7URM4_MYXSD</name>
<keyword evidence="1" id="KW-0808">Transferase</keyword>